<feature type="coiled-coil region" evidence="1">
    <location>
        <begin position="306"/>
        <end position="376"/>
    </location>
</feature>
<feature type="compositionally biased region" description="Basic and acidic residues" evidence="2">
    <location>
        <begin position="816"/>
        <end position="835"/>
    </location>
</feature>
<dbReference type="EMBL" id="JAANER010000001">
    <property type="protein sequence ID" value="KAG9195042.1"/>
    <property type="molecule type" value="Genomic_DNA"/>
</dbReference>
<keyword evidence="4" id="KW-1185">Reference proteome</keyword>
<feature type="compositionally biased region" description="Polar residues" evidence="2">
    <location>
        <begin position="229"/>
        <end position="238"/>
    </location>
</feature>
<feature type="region of interest" description="Disordered" evidence="2">
    <location>
        <begin position="203"/>
        <end position="238"/>
    </location>
</feature>
<proteinExistence type="predicted"/>
<feature type="compositionally biased region" description="Polar residues" evidence="2">
    <location>
        <begin position="257"/>
        <end position="269"/>
    </location>
</feature>
<evidence type="ECO:0000313" key="3">
    <source>
        <dbReference type="EMBL" id="KAG9195042.1"/>
    </source>
</evidence>
<sequence length="941" mass="105118">MLRLFDEAQHTDQPRPLSASAGSIPALPQSFLLVTGETISTSSEPSALSSTLSSVLGSTPAPIVCTTGNPSELAWPLSIPGDRPVISGIYRLLSSTRNTEASGLTSGVDSAIDVRRRVVDFAFESPLSTVIVAALPGTFLLVARQLPDTWASRYQTSIANALHFVALASCANHRLEAGDLVVLVFVMVAFDVFQRVLAAGATTGNPDGESALQPRSPSSSETLRKQTHSDLANANTVSDLKTSAVEDEDFEPIEPFVSSQSGASDTKTTAVDPKDSEIVRLQRSLTESKTAHKAREVQLRITKEELHKARDALNQTFAEYSSLREQLKITKQNLGRDHQAIVYRKDIELFALRKGNEQKDKNIQDRDNQLEEMVRQHRTIMEVKDAQLKLMRERLISMERQSSPRFSEDAEDGANALEVRLLRVRKGRSSPEVEEDKDVVIAKLQQQLAANTKTNEEVVNQSAELQRAWDMAKKIQKALKEERERHTQTREQLEEAAVKLTEAEPQPRSRANSVVGRLPTIDEDEHDKDELEAMFNTTQQDNLRLYAEVAALEKRLSDANARLFAVVQEADAYRVQLNQEKEVNEDMETARPSVVHRVHFQRMEGQMSELREALASKDEEMELLRNTITEKDHYVKDIQGELDAAASFHTQDQDEIERLKQSINELQATKYQLMLDHERLGSQRTRQRVISMERPDRSSARSSGATLIHELSPPLTNHAEEALPVETLPTMPVVPEREGSIQETPQRHLRSKSSPKETPNRWSLMSHDVPPAELRELKSSRRRSLGLKVMMQKIVRKNQEADSTSTDAAKTQSEQPVKKEESKLRRVLAPKDKNLSIRPSTAASAIASKPVGAQPFATPKTSPLPQAVRPPNPRRNSPATPRYYATQSATDQVVKSAEKENEEKKERPRSAMGGEPTKPKSRLSWSATQVYPPLRDDSLVT</sequence>
<feature type="compositionally biased region" description="Polar residues" evidence="2">
    <location>
        <begin position="801"/>
        <end position="815"/>
    </location>
</feature>
<feature type="compositionally biased region" description="Basic and acidic residues" evidence="2">
    <location>
        <begin position="896"/>
        <end position="909"/>
    </location>
</feature>
<protein>
    <submittedName>
        <fullName evidence="3">Uncharacterized protein</fullName>
    </submittedName>
</protein>
<reference evidence="3" key="1">
    <citation type="submission" date="2021-07" db="EMBL/GenBank/DDBJ databases">
        <title>Genome Resource of American Ginseng Black Spot Pathogen Alternaria panax.</title>
        <authorList>
            <person name="Qiu C."/>
            <person name="Wang W."/>
            <person name="Liu Z."/>
        </authorList>
    </citation>
    <scope>NUCLEOTIDE SEQUENCE</scope>
    <source>
        <strain evidence="3">BNCC115425</strain>
    </source>
</reference>
<organism evidence="3 4">
    <name type="scientific">Alternaria panax</name>
    <dbReference type="NCBI Taxonomy" id="48097"/>
    <lineage>
        <taxon>Eukaryota</taxon>
        <taxon>Fungi</taxon>
        <taxon>Dikarya</taxon>
        <taxon>Ascomycota</taxon>
        <taxon>Pezizomycotina</taxon>
        <taxon>Dothideomycetes</taxon>
        <taxon>Pleosporomycetidae</taxon>
        <taxon>Pleosporales</taxon>
        <taxon>Pleosporineae</taxon>
        <taxon>Pleosporaceae</taxon>
        <taxon>Alternaria</taxon>
        <taxon>Alternaria sect. Panax</taxon>
    </lineage>
</organism>
<feature type="region of interest" description="Disordered" evidence="2">
    <location>
        <begin position="796"/>
        <end position="941"/>
    </location>
</feature>
<feature type="coiled-coil region" evidence="1">
    <location>
        <begin position="441"/>
        <end position="676"/>
    </location>
</feature>
<keyword evidence="1" id="KW-0175">Coiled coil</keyword>
<feature type="region of interest" description="Disordered" evidence="2">
    <location>
        <begin position="1"/>
        <end position="22"/>
    </location>
</feature>
<dbReference type="Proteomes" id="UP001199106">
    <property type="component" value="Unassembled WGS sequence"/>
</dbReference>
<gene>
    <name evidence="3" type="ORF">G6011_00162</name>
</gene>
<name>A0AAD4IHQ1_9PLEO</name>
<feature type="region of interest" description="Disordered" evidence="2">
    <location>
        <begin position="736"/>
        <end position="767"/>
    </location>
</feature>
<feature type="compositionally biased region" description="Polar residues" evidence="2">
    <location>
        <begin position="874"/>
        <end position="893"/>
    </location>
</feature>
<evidence type="ECO:0000256" key="1">
    <source>
        <dbReference type="SAM" id="Coils"/>
    </source>
</evidence>
<dbReference type="AlphaFoldDB" id="A0AAD4IHQ1"/>
<evidence type="ECO:0000313" key="4">
    <source>
        <dbReference type="Proteomes" id="UP001199106"/>
    </source>
</evidence>
<feature type="compositionally biased region" description="Basic and acidic residues" evidence="2">
    <location>
        <begin position="1"/>
        <end position="13"/>
    </location>
</feature>
<comment type="caution">
    <text evidence="3">The sequence shown here is derived from an EMBL/GenBank/DDBJ whole genome shotgun (WGS) entry which is preliminary data.</text>
</comment>
<feature type="region of interest" description="Disordered" evidence="2">
    <location>
        <begin position="254"/>
        <end position="275"/>
    </location>
</feature>
<evidence type="ECO:0000256" key="2">
    <source>
        <dbReference type="SAM" id="MobiDB-lite"/>
    </source>
</evidence>
<accession>A0AAD4IHQ1</accession>